<dbReference type="EMBL" id="QYYD01000011">
    <property type="protein sequence ID" value="RJF74321.1"/>
    <property type="molecule type" value="Genomic_DNA"/>
</dbReference>
<dbReference type="SUPFAM" id="SSF56281">
    <property type="entry name" value="Metallo-hydrolase/oxidoreductase"/>
    <property type="match status" value="1"/>
</dbReference>
<dbReference type="Gene3D" id="3.60.15.10">
    <property type="entry name" value="Ribonuclease Z/Hydroxyacylglutathione hydrolase-like"/>
    <property type="match status" value="1"/>
</dbReference>
<evidence type="ECO:0000313" key="2">
    <source>
        <dbReference type="Proteomes" id="UP000285523"/>
    </source>
</evidence>
<dbReference type="AlphaFoldDB" id="A0A418VDZ4"/>
<accession>A0A418VDZ4</accession>
<evidence type="ECO:0008006" key="3">
    <source>
        <dbReference type="Google" id="ProtNLM"/>
    </source>
</evidence>
<dbReference type="InterPro" id="IPR036866">
    <property type="entry name" value="RibonucZ/Hydroxyglut_hydro"/>
</dbReference>
<comment type="caution">
    <text evidence="1">The sequence shown here is derived from an EMBL/GenBank/DDBJ whole genome shotgun (WGS) entry which is preliminary data.</text>
</comment>
<name>A0A418VDZ4_RHOPL</name>
<protein>
    <recommendedName>
        <fullName evidence="3">Metallo-beta-lactamase domain-containing protein</fullName>
    </recommendedName>
</protein>
<sequence>MIFSLEVLPAGKGDCLLLHYGSSDRPRLMLIDGGPAGVYQNALKDRLTQLWTSRRDTLDDGAGLPIDVVLVSHIDDDHIHGIIELAEEQQDNNPDLRVSVTSLWHNSFDDLLNTNQVPSGPSAPILAGIDGTEFSALQPQSPDEAELLHLLASVPQGRNLRKLSKALDWSPNDISGGDLIMAAAGAEPVEVDGLMVTVIGPMREELLALQKQHDKWIKEQIRLGRPITAEAVLAAYSDTSVPNLSSIVLLVEFNGGSMLLTGDASGDKILEGLEMASRLGKPGEQASGLPEVLEVDILKMQHHGSDRNVDSDFFQRITARHYVFSGDGKHGNPERATLQMLLGARGTDDDYAIHLTYEIADIDAERAAEWLRKQPRNVGAEWPAEDLSLAALFDAHPDFKAKVQIVQPGQPHLLDLLEPVEN</sequence>
<dbReference type="OrthoDB" id="418728at2"/>
<organism evidence="1 2">
    <name type="scientific">Rhodopseudomonas palustris</name>
    <dbReference type="NCBI Taxonomy" id="1076"/>
    <lineage>
        <taxon>Bacteria</taxon>
        <taxon>Pseudomonadati</taxon>
        <taxon>Pseudomonadota</taxon>
        <taxon>Alphaproteobacteria</taxon>
        <taxon>Hyphomicrobiales</taxon>
        <taxon>Nitrobacteraceae</taxon>
        <taxon>Rhodopseudomonas</taxon>
    </lineage>
</organism>
<dbReference type="Proteomes" id="UP000285523">
    <property type="component" value="Unassembled WGS sequence"/>
</dbReference>
<dbReference type="InterPro" id="IPR052159">
    <property type="entry name" value="Competence_DNA_uptake"/>
</dbReference>
<dbReference type="PANTHER" id="PTHR30619:SF1">
    <property type="entry name" value="RECOMBINATION PROTEIN 2"/>
    <property type="match status" value="1"/>
</dbReference>
<proteinExistence type="predicted"/>
<reference evidence="1 2" key="1">
    <citation type="submission" date="2018-09" db="EMBL/GenBank/DDBJ databases">
        <title>Draft genome sequence of Rhodopseudomonas palustris 2.1.18.</title>
        <authorList>
            <person name="Robertson S.L."/>
            <person name="Meyer T.E."/>
            <person name="Kyndt J.A."/>
        </authorList>
    </citation>
    <scope>NUCLEOTIDE SEQUENCE [LARGE SCALE GENOMIC DNA]</scope>
    <source>
        <strain evidence="1 2">2.1.18</strain>
    </source>
</reference>
<evidence type="ECO:0000313" key="1">
    <source>
        <dbReference type="EMBL" id="RJF74321.1"/>
    </source>
</evidence>
<gene>
    <name evidence="1" type="ORF">D4Q52_12535</name>
</gene>
<dbReference type="RefSeq" id="WP_119856895.1">
    <property type="nucleotide sequence ID" value="NZ_QYYD01000011.1"/>
</dbReference>
<dbReference type="PANTHER" id="PTHR30619">
    <property type="entry name" value="DNA INTERNALIZATION/COMPETENCE PROTEIN COMEC/REC2"/>
    <property type="match status" value="1"/>
</dbReference>